<dbReference type="KEGG" id="ibu:IB211_01431"/>
<reference evidence="3 4" key="1">
    <citation type="journal article" date="2015" name="Nat. Commun.">
        <title>Production of butyrate from lysine and the Amadori product fructoselysine by a human gut commensal.</title>
        <authorList>
            <person name="Bui T.P."/>
            <person name="Ritari J."/>
            <person name="Boeren S."/>
            <person name="de Waard P."/>
            <person name="Plugge C.M."/>
            <person name="de Vos W.M."/>
        </authorList>
    </citation>
    <scope>NUCLEOTIDE SEQUENCE [LARGE SCALE GENOMIC DNA]</scope>
    <source>
        <strain evidence="3 4">AF211</strain>
    </source>
</reference>
<dbReference type="NCBIfam" id="TIGR01826">
    <property type="entry name" value="CofD_related"/>
    <property type="match status" value="1"/>
</dbReference>
<name>A0A0S2W465_9FIRM</name>
<accession>A0A0S2W465</accession>
<protein>
    <recommendedName>
        <fullName evidence="2">Putative gluconeogenesis factor</fullName>
    </recommendedName>
</protein>
<dbReference type="EMBL" id="CP011307">
    <property type="protein sequence ID" value="ALP93824.1"/>
    <property type="molecule type" value="Genomic_DNA"/>
</dbReference>
<dbReference type="Gene3D" id="3.40.50.10680">
    <property type="entry name" value="CofD-like domains"/>
    <property type="match status" value="1"/>
</dbReference>
<keyword evidence="4" id="KW-1185">Reference proteome</keyword>
<dbReference type="GO" id="GO:0005737">
    <property type="term" value="C:cytoplasm"/>
    <property type="evidence" value="ECO:0007669"/>
    <property type="project" value="UniProtKB-SubCell"/>
</dbReference>
<comment type="subcellular location">
    <subcellularLocation>
        <location evidence="2">Cytoplasm</location>
    </subcellularLocation>
</comment>
<dbReference type="InterPro" id="IPR038136">
    <property type="entry name" value="CofD-like_dom_sf"/>
</dbReference>
<dbReference type="PANTHER" id="PTHR30135:SF3">
    <property type="entry name" value="GLUCONEOGENESIS FACTOR-RELATED"/>
    <property type="match status" value="1"/>
</dbReference>
<dbReference type="InterPro" id="IPR002882">
    <property type="entry name" value="CofD"/>
</dbReference>
<dbReference type="eggNOG" id="COG0391">
    <property type="taxonomic scope" value="Bacteria"/>
</dbReference>
<proteinExistence type="inferred from homology"/>
<gene>
    <name evidence="3" type="ORF">IB211_01431</name>
</gene>
<dbReference type="AlphaFoldDB" id="A0A0S2W465"/>
<sequence>MIEPYGRSDSRWEHGPKIAAIGGGTGLSTMLRGLKQYTRNLTAIVTVADDGGGSGMLRQDLGMPPPGDIRHCMEALANVEPVMGELLSYRFPKDSGSLGGQSFGNLILAALNGISPSFDQAVARMSEVLAITGRVLPVTNEDVRLEATFENGTSVVGESKISRFKKEQDCRIRKVRLLPEHPPALPETLRAIREADLILLGPGSLYTSVIPNLLVDGVAEAIRASDALKIYICNIMTQDGETEGYTVSDHVAALLAHGGPGLVDLCLANSAQVRPGLVERYREEDAAPIAVDRAAVESLGIELVERPLASETSDFARHSIARLAAAVMELHGERSMRVVPKLGAEDGAFILEDT</sequence>
<evidence type="ECO:0000313" key="4">
    <source>
        <dbReference type="Proteomes" id="UP000064844"/>
    </source>
</evidence>
<reference evidence="4" key="2">
    <citation type="submission" date="2015-04" db="EMBL/GenBank/DDBJ databases">
        <title>A butyrogenic pathway from the amino acid lysine in a human gut commensal.</title>
        <authorList>
            <person name="de Vos W.M."/>
            <person name="Bui N.T.P."/>
            <person name="Plugge C.M."/>
            <person name="Ritari J."/>
        </authorList>
    </citation>
    <scope>NUCLEOTIDE SEQUENCE [LARGE SCALE GENOMIC DNA]</scope>
    <source>
        <strain evidence="4">AF211</strain>
    </source>
</reference>
<comment type="function">
    <text evidence="2">Required for morphogenesis under gluconeogenic growth conditions.</text>
</comment>
<dbReference type="GO" id="GO:0008360">
    <property type="term" value="P:regulation of cell shape"/>
    <property type="evidence" value="ECO:0007669"/>
    <property type="project" value="UniProtKB-UniRule"/>
</dbReference>
<dbReference type="STRING" id="1297617.IB211_01431"/>
<dbReference type="Pfam" id="PF01933">
    <property type="entry name" value="CofD"/>
    <property type="match status" value="1"/>
</dbReference>
<dbReference type="PANTHER" id="PTHR30135">
    <property type="entry name" value="UNCHARACTERIZED PROTEIN YVCK-RELATED"/>
    <property type="match status" value="1"/>
</dbReference>
<dbReference type="GO" id="GO:0043743">
    <property type="term" value="F:LPPG:FO 2-phospho-L-lactate transferase activity"/>
    <property type="evidence" value="ECO:0007669"/>
    <property type="project" value="InterPro"/>
</dbReference>
<comment type="similarity">
    <text evidence="2">Belongs to the gluconeogenesis factor family.</text>
</comment>
<dbReference type="PATRIC" id="fig|1297617.4.peg.1464"/>
<organism evidence="3 4">
    <name type="scientific">Intestinimonas butyriciproducens</name>
    <dbReference type="NCBI Taxonomy" id="1297617"/>
    <lineage>
        <taxon>Bacteria</taxon>
        <taxon>Bacillati</taxon>
        <taxon>Bacillota</taxon>
        <taxon>Clostridia</taxon>
        <taxon>Eubacteriales</taxon>
        <taxon>Intestinimonas</taxon>
    </lineage>
</organism>
<dbReference type="HAMAP" id="MF_00973">
    <property type="entry name" value="Gluconeogen_factor"/>
    <property type="match status" value="1"/>
</dbReference>
<evidence type="ECO:0000256" key="1">
    <source>
        <dbReference type="ARBA" id="ARBA00022490"/>
    </source>
</evidence>
<dbReference type="InterPro" id="IPR010119">
    <property type="entry name" value="Gluconeogen_factor"/>
</dbReference>
<dbReference type="RefSeq" id="WP_058117585.1">
    <property type="nucleotide sequence ID" value="NZ_CALICV010000034.1"/>
</dbReference>
<evidence type="ECO:0000313" key="3">
    <source>
        <dbReference type="EMBL" id="ALP93824.1"/>
    </source>
</evidence>
<dbReference type="Proteomes" id="UP000064844">
    <property type="component" value="Chromosome"/>
</dbReference>
<evidence type="ECO:0000256" key="2">
    <source>
        <dbReference type="HAMAP-Rule" id="MF_00973"/>
    </source>
</evidence>
<dbReference type="SUPFAM" id="SSF142338">
    <property type="entry name" value="CofD-like"/>
    <property type="match status" value="1"/>
</dbReference>
<keyword evidence="1 2" id="KW-0963">Cytoplasm</keyword>
<dbReference type="CDD" id="cd07187">
    <property type="entry name" value="YvcK_like"/>
    <property type="match status" value="1"/>
</dbReference>